<feature type="signal peptide" evidence="1">
    <location>
        <begin position="1"/>
        <end position="19"/>
    </location>
</feature>
<sequence>MYRLYVFHISLVLFHFISSHVLPHDTRSISHPCKCRRRRAQIKVATVTSSLPLRGDNLRSPLTCEVKMAMVGLQDMLKKEGKIHMGVLGTSALRVEPSVISER</sequence>
<keyword evidence="1" id="KW-0732">Signal</keyword>
<keyword evidence="3" id="KW-1185">Reference proteome</keyword>
<dbReference type="OrthoDB" id="10312616at2759"/>
<reference evidence="2" key="1">
    <citation type="submission" date="2021-07" db="EMBL/GenBank/DDBJ databases">
        <title>Elsinoe batatas strain:CRI-CJ2 Genome sequencing and assembly.</title>
        <authorList>
            <person name="Huang L."/>
        </authorList>
    </citation>
    <scope>NUCLEOTIDE SEQUENCE</scope>
    <source>
        <strain evidence="2">CRI-CJ2</strain>
    </source>
</reference>
<evidence type="ECO:0000256" key="1">
    <source>
        <dbReference type="SAM" id="SignalP"/>
    </source>
</evidence>
<organism evidence="2 3">
    <name type="scientific">Elsinoe batatas</name>
    <dbReference type="NCBI Taxonomy" id="2601811"/>
    <lineage>
        <taxon>Eukaryota</taxon>
        <taxon>Fungi</taxon>
        <taxon>Dikarya</taxon>
        <taxon>Ascomycota</taxon>
        <taxon>Pezizomycotina</taxon>
        <taxon>Dothideomycetes</taxon>
        <taxon>Dothideomycetidae</taxon>
        <taxon>Myriangiales</taxon>
        <taxon>Elsinoaceae</taxon>
        <taxon>Elsinoe</taxon>
    </lineage>
</organism>
<name>A0A8K0L8X4_9PEZI</name>
<evidence type="ECO:0000313" key="2">
    <source>
        <dbReference type="EMBL" id="KAG8631372.1"/>
    </source>
</evidence>
<dbReference type="AlphaFoldDB" id="A0A8K0L8X4"/>
<dbReference type="Proteomes" id="UP000809789">
    <property type="component" value="Unassembled WGS sequence"/>
</dbReference>
<dbReference type="EMBL" id="JAESVG020000001">
    <property type="protein sequence ID" value="KAG8631372.1"/>
    <property type="molecule type" value="Genomic_DNA"/>
</dbReference>
<protein>
    <submittedName>
        <fullName evidence="2">Uncharacterized protein</fullName>
    </submittedName>
</protein>
<proteinExistence type="predicted"/>
<gene>
    <name evidence="2" type="ORF">KVT40_000512</name>
</gene>
<feature type="chain" id="PRO_5035452140" evidence="1">
    <location>
        <begin position="20"/>
        <end position="103"/>
    </location>
</feature>
<comment type="caution">
    <text evidence="2">The sequence shown here is derived from an EMBL/GenBank/DDBJ whole genome shotgun (WGS) entry which is preliminary data.</text>
</comment>
<accession>A0A8K0L8X4</accession>
<evidence type="ECO:0000313" key="3">
    <source>
        <dbReference type="Proteomes" id="UP000809789"/>
    </source>
</evidence>